<dbReference type="InterPro" id="IPR014057">
    <property type="entry name" value="HI1420"/>
</dbReference>
<dbReference type="NCBIfam" id="TIGR02684">
    <property type="entry name" value="dnstrm_HI1420"/>
    <property type="match status" value="1"/>
</dbReference>
<organism evidence="1 2">
    <name type="scientific">Kozakia baliensis</name>
    <dbReference type="NCBI Taxonomy" id="153496"/>
    <lineage>
        <taxon>Bacteria</taxon>
        <taxon>Pseudomonadati</taxon>
        <taxon>Pseudomonadota</taxon>
        <taxon>Alphaproteobacteria</taxon>
        <taxon>Acetobacterales</taxon>
        <taxon>Acetobacteraceae</taxon>
        <taxon>Kozakia</taxon>
    </lineage>
</organism>
<dbReference type="PANTHER" id="PTHR40275:SF1">
    <property type="entry name" value="SSL7038 PROTEIN"/>
    <property type="match status" value="1"/>
</dbReference>
<dbReference type="Pfam" id="PF21716">
    <property type="entry name" value="dnstrm_HI1420"/>
    <property type="match status" value="1"/>
</dbReference>
<dbReference type="SUPFAM" id="SSF47413">
    <property type="entry name" value="lambda repressor-like DNA-binding domains"/>
    <property type="match status" value="1"/>
</dbReference>
<keyword evidence="2" id="KW-1185">Reference proteome</keyword>
<geneLocation type="plasmid" evidence="2">
    <name>pkb14400_2</name>
</geneLocation>
<name>A0A1D8UYF0_9PROT</name>
<dbReference type="PANTHER" id="PTHR40275">
    <property type="entry name" value="SSL7038 PROTEIN"/>
    <property type="match status" value="1"/>
</dbReference>
<dbReference type="EMBL" id="CP014676">
    <property type="protein sequence ID" value="AOX18728.1"/>
    <property type="molecule type" value="Genomic_DNA"/>
</dbReference>
<dbReference type="GO" id="GO:0003677">
    <property type="term" value="F:DNA binding"/>
    <property type="evidence" value="ECO:0007669"/>
    <property type="project" value="InterPro"/>
</dbReference>
<dbReference type="KEGG" id="kba:A0U89_15520"/>
<evidence type="ECO:0000313" key="2">
    <source>
        <dbReference type="Proteomes" id="UP000179145"/>
    </source>
</evidence>
<reference evidence="1 2" key="1">
    <citation type="journal article" date="2016" name="Microb. Cell Fact.">
        <title>Dissection of exopolysaccharide biosynthesis in Kozakia baliensis.</title>
        <authorList>
            <person name="Brandt J.U."/>
            <person name="Jakob F."/>
            <person name="Behr J."/>
            <person name="Geissler A.J."/>
            <person name="Vogel R.F."/>
        </authorList>
    </citation>
    <scope>NUCLEOTIDE SEQUENCE [LARGE SCALE GENOMIC DNA]</scope>
    <source>
        <strain evidence="1 2">DSM 14400</strain>
        <plasmid evidence="2">Plasmid pkb14400_2</plasmid>
    </source>
</reference>
<proteinExistence type="predicted"/>
<dbReference type="Proteomes" id="UP000179145">
    <property type="component" value="Plasmid pKB14400_2"/>
</dbReference>
<dbReference type="InterPro" id="IPR010982">
    <property type="entry name" value="Lambda_DNA-bd_dom_sf"/>
</dbReference>
<protein>
    <submittedName>
        <fullName evidence="1">Addiction module antidote protein</fullName>
    </submittedName>
</protein>
<dbReference type="AlphaFoldDB" id="A0A1D8UYF0"/>
<evidence type="ECO:0000313" key="1">
    <source>
        <dbReference type="EMBL" id="AOX18728.1"/>
    </source>
</evidence>
<keyword evidence="1" id="KW-0614">Plasmid</keyword>
<gene>
    <name evidence="1" type="ORF">A0U89_15520</name>
</gene>
<sequence length="89" mass="9068">MFDSVSAAADPAVQVELLNMAWADGDSAGIAHALAVIAKARGMSTTAADAGLTRPALYKALSERGNPSLSSLLGIMNALGVKAHFQISN</sequence>
<accession>A0A1D8UYF0</accession>